<dbReference type="EMBL" id="CSBK01001537">
    <property type="protein sequence ID" value="COY79741.1"/>
    <property type="molecule type" value="Genomic_DNA"/>
</dbReference>
<sequence>MPLSVKGMRSSSVTWRGIMCAGTRSASCCRIDSAVTPASSTQTAAASTSDPPGSTVAAAACTPGKRCSAASISPSSTRYPLILTR</sequence>
<reference evidence="2" key="1">
    <citation type="submission" date="2015-03" db="EMBL/GenBank/DDBJ databases">
        <authorList>
            <consortium name="Pathogen Informatics"/>
        </authorList>
    </citation>
    <scope>NUCLEOTIDE SEQUENCE [LARGE SCALE GENOMIC DNA]</scope>
    <source>
        <strain evidence="2">N09902308</strain>
    </source>
</reference>
<name>A0A916LCL2_MYCTX</name>
<dbReference type="AlphaFoldDB" id="A0A916LCL2"/>
<proteinExistence type="predicted"/>
<protein>
    <submittedName>
        <fullName evidence="1">Uncharacterized protein</fullName>
    </submittedName>
</protein>
<evidence type="ECO:0000313" key="1">
    <source>
        <dbReference type="EMBL" id="COY79741.1"/>
    </source>
</evidence>
<comment type="caution">
    <text evidence="1">The sequence shown here is derived from an EMBL/GenBank/DDBJ whole genome shotgun (WGS) entry which is preliminary data.</text>
</comment>
<gene>
    <name evidence="1" type="ORF">ERS007739_03092</name>
</gene>
<evidence type="ECO:0000313" key="2">
    <source>
        <dbReference type="Proteomes" id="UP000039021"/>
    </source>
</evidence>
<organism evidence="1 2">
    <name type="scientific">Mycobacterium tuberculosis</name>
    <dbReference type="NCBI Taxonomy" id="1773"/>
    <lineage>
        <taxon>Bacteria</taxon>
        <taxon>Bacillati</taxon>
        <taxon>Actinomycetota</taxon>
        <taxon>Actinomycetes</taxon>
        <taxon>Mycobacteriales</taxon>
        <taxon>Mycobacteriaceae</taxon>
        <taxon>Mycobacterium</taxon>
        <taxon>Mycobacterium tuberculosis complex</taxon>
    </lineage>
</organism>
<dbReference type="Proteomes" id="UP000039021">
    <property type="component" value="Unassembled WGS sequence"/>
</dbReference>
<accession>A0A916LCL2</accession>